<keyword evidence="4 16" id="KW-0285">Flavoprotein</keyword>
<evidence type="ECO:0000256" key="16">
    <source>
        <dbReference type="RuleBase" id="RU003968"/>
    </source>
</evidence>
<evidence type="ECO:0000256" key="8">
    <source>
        <dbReference type="ARBA" id="ARBA00023166"/>
    </source>
</evidence>
<evidence type="ECO:0000313" key="18">
    <source>
        <dbReference type="EMBL" id="TWT53247.1"/>
    </source>
</evidence>
<name>A0A5C5WRS9_9BACT</name>
<evidence type="ECO:0000256" key="10">
    <source>
        <dbReference type="ARBA" id="ARBA00023235"/>
    </source>
</evidence>
<evidence type="ECO:0000256" key="14">
    <source>
        <dbReference type="ARBA" id="ARBA00049744"/>
    </source>
</evidence>
<comment type="cofactor">
    <cofactor evidence="1">
        <name>FAD</name>
        <dbReference type="ChEBI" id="CHEBI:57692"/>
    </cofactor>
</comment>
<dbReference type="PROSITE" id="PS00623">
    <property type="entry name" value="GMC_OXRED_1"/>
    <property type="match status" value="1"/>
</dbReference>
<keyword evidence="6 18" id="KW-0560">Oxidoreductase</keyword>
<reference evidence="18 19" key="1">
    <citation type="submission" date="2019-02" db="EMBL/GenBank/DDBJ databases">
        <title>Deep-cultivation of Planctomycetes and their phenomic and genomic characterization uncovers novel biology.</title>
        <authorList>
            <person name="Wiegand S."/>
            <person name="Jogler M."/>
            <person name="Boedeker C."/>
            <person name="Pinto D."/>
            <person name="Vollmers J."/>
            <person name="Rivas-Marin E."/>
            <person name="Kohn T."/>
            <person name="Peeters S.H."/>
            <person name="Heuer A."/>
            <person name="Rast P."/>
            <person name="Oberbeckmann S."/>
            <person name="Bunk B."/>
            <person name="Jeske O."/>
            <person name="Meyerdierks A."/>
            <person name="Storesund J.E."/>
            <person name="Kallscheuer N."/>
            <person name="Luecker S."/>
            <person name="Lage O.M."/>
            <person name="Pohl T."/>
            <person name="Merkel B.J."/>
            <person name="Hornburger P."/>
            <person name="Mueller R.-W."/>
            <person name="Bruemmer F."/>
            <person name="Labrenz M."/>
            <person name="Spormann A.M."/>
            <person name="Op Den Camp H."/>
            <person name="Overmann J."/>
            <person name="Amann R."/>
            <person name="Jetten M.S.M."/>
            <person name="Mascher T."/>
            <person name="Medema M.H."/>
            <person name="Devos D.P."/>
            <person name="Kaster A.-K."/>
            <person name="Ovreas L."/>
            <person name="Rohde M."/>
            <person name="Galperin M.Y."/>
            <person name="Jogler C."/>
        </authorList>
    </citation>
    <scope>NUCLEOTIDE SEQUENCE [LARGE SCALE GENOMIC DNA]</scope>
    <source>
        <strain evidence="18 19">Pla22</strain>
    </source>
</reference>
<keyword evidence="10" id="KW-0413">Isomerase</keyword>
<evidence type="ECO:0000256" key="11">
    <source>
        <dbReference type="ARBA" id="ARBA00038856"/>
    </source>
</evidence>
<dbReference type="InterPro" id="IPR052542">
    <property type="entry name" value="Cholesterol_Oxidase"/>
</dbReference>
<evidence type="ECO:0000313" key="19">
    <source>
        <dbReference type="Proteomes" id="UP000316598"/>
    </source>
</evidence>
<dbReference type="InterPro" id="IPR007867">
    <property type="entry name" value="GMC_OxRtase_C"/>
</dbReference>
<evidence type="ECO:0000259" key="17">
    <source>
        <dbReference type="PROSITE" id="PS00623"/>
    </source>
</evidence>
<protein>
    <recommendedName>
        <fullName evidence="14">Cholesterol oxidase</fullName>
        <ecNumber evidence="13">1.1.3.6</ecNumber>
        <ecNumber evidence="11">5.3.3.1</ecNumber>
    </recommendedName>
    <alternativeName>
        <fullName evidence="15">Cholesterol isomerase</fullName>
    </alternativeName>
</protein>
<dbReference type="RefSeq" id="WP_146513497.1">
    <property type="nucleotide sequence ID" value="NZ_SJPI01000001.1"/>
</dbReference>
<comment type="caution">
    <text evidence="18">The sequence shown here is derived from an EMBL/GenBank/DDBJ whole genome shotgun (WGS) entry which is preliminary data.</text>
</comment>
<dbReference type="SUPFAM" id="SSF51905">
    <property type="entry name" value="FAD/NAD(P)-binding domain"/>
    <property type="match status" value="1"/>
</dbReference>
<dbReference type="PANTHER" id="PTHR47470:SF1">
    <property type="entry name" value="FAD-DEPENDENT OXIDOREDUCTASE 2 FAD BINDING DOMAIN-CONTAINING PROTEIN"/>
    <property type="match status" value="1"/>
</dbReference>
<evidence type="ECO:0000256" key="5">
    <source>
        <dbReference type="ARBA" id="ARBA00022827"/>
    </source>
</evidence>
<keyword evidence="8" id="KW-1207">Sterol metabolism</keyword>
<dbReference type="Gene3D" id="3.50.50.60">
    <property type="entry name" value="FAD/NAD(P)-binding domain"/>
    <property type="match status" value="3"/>
</dbReference>
<accession>A0A5C5WRS9</accession>
<dbReference type="PANTHER" id="PTHR47470">
    <property type="entry name" value="CHOLESTEROL OXIDASE"/>
    <property type="match status" value="1"/>
</dbReference>
<dbReference type="GO" id="GO:0050660">
    <property type="term" value="F:flavin adenine dinucleotide binding"/>
    <property type="evidence" value="ECO:0007669"/>
    <property type="project" value="InterPro"/>
</dbReference>
<dbReference type="EC" id="5.3.3.1" evidence="11"/>
<evidence type="ECO:0000256" key="6">
    <source>
        <dbReference type="ARBA" id="ARBA00023002"/>
    </source>
</evidence>
<sequence length="642" mass="69194">MPQPNRRQAIKVATASIAGASAAGAGKKALADLSAIRSLPVITGRAVSYQSEHKKRAIADYVANMKPLGGSLSRHGRHLLDPRTHQSASRTDGRFDFDILIIGSGYGASICAARLSMAKHPTTRLAVIERGREWIPGTFGDTFRKTSAESRFQMLGPNKNSVDNPVGLINAMQNDEVNVLSGNGLGGSSLINASVAIRPEAACFDQTHWPTVLRDPATLDSYYNRAAWELGAEYEATDASPKATSQRLAAKNLACQGARCEPATLAITRGARGESVLNRQGLRQRACIDCGDCCAGCNVGAKNTLAMNYLPMAKRHGAEIYTHTEVERVEKLAEGGYRVHFKNYLPQKGLLGRDHGFKTVCGSVTSRVVIVGAGSIGSNEILLRSRGCGMELSERVGQRWTMNGDALGFVRKSKYLTNIAGYSAYDQQGCSGNPCPVGPTIQTNLTFPNRPRLADRVLIQDGSVSRAYANILGGLMRDMDFDQTLVMLGMGHDGSDGRIVLREDGLGSVKWPGIKDSPYRKLIRSEFKKVAEAHGGQYKYLKLFGDNFITVHPLGGCAMSDDPTQGVVDDCGRVFDAQVVESFQHRNGRVQWAAHVHAGLYVADGSVIPTSIGCNPLLTISALSERIADGIVSEPNLADLFR</sequence>
<evidence type="ECO:0000256" key="7">
    <source>
        <dbReference type="ARBA" id="ARBA00023098"/>
    </source>
</evidence>
<dbReference type="EC" id="1.1.3.6" evidence="13"/>
<keyword evidence="3" id="KW-0153">Cholesterol metabolism</keyword>
<evidence type="ECO:0000256" key="1">
    <source>
        <dbReference type="ARBA" id="ARBA00001974"/>
    </source>
</evidence>
<gene>
    <name evidence="18" type="primary">choB</name>
    <name evidence="18" type="ORF">Pla22_08750</name>
</gene>
<dbReference type="Pfam" id="PF05199">
    <property type="entry name" value="GMC_oxred_C"/>
    <property type="match status" value="1"/>
</dbReference>
<evidence type="ECO:0000256" key="9">
    <source>
        <dbReference type="ARBA" id="ARBA00023221"/>
    </source>
</evidence>
<dbReference type="InterPro" id="IPR036188">
    <property type="entry name" value="FAD/NAD-bd_sf"/>
</dbReference>
<keyword evidence="19" id="KW-1185">Reference proteome</keyword>
<proteinExistence type="inferred from homology"/>
<comment type="pathway">
    <text evidence="12">Steroid metabolism; cholesterol degradation.</text>
</comment>
<keyword evidence="5 16" id="KW-0274">FAD</keyword>
<evidence type="ECO:0000256" key="4">
    <source>
        <dbReference type="ARBA" id="ARBA00022630"/>
    </source>
</evidence>
<dbReference type="GO" id="GO:0004769">
    <property type="term" value="F:steroid Delta-isomerase activity"/>
    <property type="evidence" value="ECO:0007669"/>
    <property type="project" value="UniProtKB-EC"/>
</dbReference>
<feature type="domain" description="Glucose-methanol-choline oxidoreductase N-terminal" evidence="17">
    <location>
        <begin position="182"/>
        <end position="205"/>
    </location>
</feature>
<keyword evidence="9" id="KW-0753">Steroid metabolism</keyword>
<evidence type="ECO:0000256" key="15">
    <source>
        <dbReference type="ARBA" id="ARBA00049778"/>
    </source>
</evidence>
<evidence type="ECO:0000256" key="12">
    <source>
        <dbReference type="ARBA" id="ARBA00049645"/>
    </source>
</evidence>
<dbReference type="InterPro" id="IPR000172">
    <property type="entry name" value="GMC_OxRdtase_N"/>
</dbReference>
<dbReference type="OrthoDB" id="9787779at2"/>
<dbReference type="Proteomes" id="UP000316598">
    <property type="component" value="Unassembled WGS sequence"/>
</dbReference>
<dbReference type="Pfam" id="PF00732">
    <property type="entry name" value="GMC_oxred_N"/>
    <property type="match status" value="1"/>
</dbReference>
<evidence type="ECO:0000256" key="3">
    <source>
        <dbReference type="ARBA" id="ARBA00022548"/>
    </source>
</evidence>
<dbReference type="PROSITE" id="PS51318">
    <property type="entry name" value="TAT"/>
    <property type="match status" value="1"/>
</dbReference>
<dbReference type="AlphaFoldDB" id="A0A5C5WRS9"/>
<dbReference type="InterPro" id="IPR006311">
    <property type="entry name" value="TAT_signal"/>
</dbReference>
<evidence type="ECO:0000256" key="13">
    <source>
        <dbReference type="ARBA" id="ARBA00049723"/>
    </source>
</evidence>
<dbReference type="GO" id="GO:0008203">
    <property type="term" value="P:cholesterol metabolic process"/>
    <property type="evidence" value="ECO:0007669"/>
    <property type="project" value="UniProtKB-KW"/>
</dbReference>
<evidence type="ECO:0000256" key="2">
    <source>
        <dbReference type="ARBA" id="ARBA00010790"/>
    </source>
</evidence>
<keyword evidence="7" id="KW-0443">Lipid metabolism</keyword>
<comment type="similarity">
    <text evidence="2 16">Belongs to the GMC oxidoreductase family.</text>
</comment>
<organism evidence="18 19">
    <name type="scientific">Rubripirellula amarantea</name>
    <dbReference type="NCBI Taxonomy" id="2527999"/>
    <lineage>
        <taxon>Bacteria</taxon>
        <taxon>Pseudomonadati</taxon>
        <taxon>Planctomycetota</taxon>
        <taxon>Planctomycetia</taxon>
        <taxon>Pirellulales</taxon>
        <taxon>Pirellulaceae</taxon>
        <taxon>Rubripirellula</taxon>
    </lineage>
</organism>
<dbReference type="GO" id="GO:0016995">
    <property type="term" value="F:cholesterol oxidase activity"/>
    <property type="evidence" value="ECO:0007669"/>
    <property type="project" value="UniProtKB-EC"/>
</dbReference>
<dbReference type="EMBL" id="SJPI01000001">
    <property type="protein sequence ID" value="TWT53247.1"/>
    <property type="molecule type" value="Genomic_DNA"/>
</dbReference>